<dbReference type="InterPro" id="IPR021139">
    <property type="entry name" value="NYN"/>
</dbReference>
<dbReference type="Pfam" id="PF01936">
    <property type="entry name" value="NYN"/>
    <property type="match status" value="1"/>
</dbReference>
<dbReference type="CDD" id="cd18722">
    <property type="entry name" value="PIN_NicB-like"/>
    <property type="match status" value="1"/>
</dbReference>
<keyword evidence="3" id="KW-1185">Reference proteome</keyword>
<dbReference type="Proteomes" id="UP000247681">
    <property type="component" value="Unassembled WGS sequence"/>
</dbReference>
<accession>A0A2V4CFN3</accession>
<dbReference type="RefSeq" id="WP_110347539.1">
    <property type="nucleotide sequence ID" value="NZ_QJHL01000003.1"/>
</dbReference>
<dbReference type="PANTHER" id="PTHR35458">
    <property type="entry name" value="SLR0755 PROTEIN"/>
    <property type="match status" value="1"/>
</dbReference>
<dbReference type="Gene3D" id="3.40.50.1010">
    <property type="entry name" value="5'-nuclease"/>
    <property type="match status" value="1"/>
</dbReference>
<gene>
    <name evidence="2" type="ORF">DMB68_15350</name>
</gene>
<dbReference type="InterPro" id="IPR047140">
    <property type="entry name" value="LabA"/>
</dbReference>
<evidence type="ECO:0000313" key="2">
    <source>
        <dbReference type="EMBL" id="PXY44824.1"/>
    </source>
</evidence>
<feature type="domain" description="NYN" evidence="1">
    <location>
        <begin position="12"/>
        <end position="169"/>
    </location>
</feature>
<evidence type="ECO:0000313" key="3">
    <source>
        <dbReference type="Proteomes" id="UP000247681"/>
    </source>
</evidence>
<dbReference type="PANTHER" id="PTHR35458:SF8">
    <property type="entry name" value="SLR0650 PROTEIN"/>
    <property type="match status" value="1"/>
</dbReference>
<organism evidence="2 3">
    <name type="scientific">Flavobacterium hydrophilum</name>
    <dbReference type="NCBI Taxonomy" id="2211445"/>
    <lineage>
        <taxon>Bacteria</taxon>
        <taxon>Pseudomonadati</taxon>
        <taxon>Bacteroidota</taxon>
        <taxon>Flavobacteriia</taxon>
        <taxon>Flavobacteriales</taxon>
        <taxon>Flavobacteriaceae</taxon>
        <taxon>Flavobacterium</taxon>
    </lineage>
</organism>
<name>A0A2V4CFN3_9FLAO</name>
<dbReference type="EMBL" id="QJHL01000003">
    <property type="protein sequence ID" value="PXY44824.1"/>
    <property type="molecule type" value="Genomic_DNA"/>
</dbReference>
<proteinExistence type="predicted"/>
<dbReference type="GO" id="GO:0004540">
    <property type="term" value="F:RNA nuclease activity"/>
    <property type="evidence" value="ECO:0007669"/>
    <property type="project" value="InterPro"/>
</dbReference>
<evidence type="ECO:0000259" key="1">
    <source>
        <dbReference type="Pfam" id="PF01936"/>
    </source>
</evidence>
<protein>
    <submittedName>
        <fullName evidence="2">NYN domain-containing protein</fullName>
    </submittedName>
</protein>
<sequence>MSETNVLVKKERVIVYVDGFNLYFGMLDAGFDYCKWLNLRLLVENLLQSNQVLVEVKYFTSRVSNNPDKQKRQTTYIEALESVGVNIYYGNYQSDTVECRRCNNVWPTYNEKMTDVNIATQILIDAYQDKYDMAMLISGDSDLVPPMRAVHEIFKNKRVFAAFPPKRHNQSVALIAKGSLTIGRKKLVDSQFGLEVHKKDGYVLKKPKDWE</sequence>
<dbReference type="AlphaFoldDB" id="A0A2V4CFN3"/>
<dbReference type="OrthoDB" id="9809421at2"/>
<comment type="caution">
    <text evidence="2">The sequence shown here is derived from an EMBL/GenBank/DDBJ whole genome shotgun (WGS) entry which is preliminary data.</text>
</comment>
<reference evidence="2 3" key="1">
    <citation type="submission" date="2018-05" db="EMBL/GenBank/DDBJ databases">
        <title>Flavobacterium sp. strain IMCC34758, incomplete genome.</title>
        <authorList>
            <person name="Joung Y."/>
        </authorList>
    </citation>
    <scope>NUCLEOTIDE SEQUENCE [LARGE SCALE GENOMIC DNA]</scope>
    <source>
        <strain evidence="2 3">IMCC34758</strain>
    </source>
</reference>